<reference evidence="1 2" key="1">
    <citation type="journal article" date="2019" name="Int. J. Syst. Evol. Microbiol.">
        <title>The Global Catalogue of Microorganisms (GCM) 10K type strain sequencing project: providing services to taxonomists for standard genome sequencing and annotation.</title>
        <authorList>
            <consortium name="The Broad Institute Genomics Platform"/>
            <consortium name="The Broad Institute Genome Sequencing Center for Infectious Disease"/>
            <person name="Wu L."/>
            <person name="Ma J."/>
        </authorList>
    </citation>
    <scope>NUCLEOTIDE SEQUENCE [LARGE SCALE GENOMIC DNA]</scope>
    <source>
        <strain evidence="1 2">JCM 3325</strain>
    </source>
</reference>
<organism evidence="1 2">
    <name type="scientific">Actinomadura vinacea</name>
    <dbReference type="NCBI Taxonomy" id="115336"/>
    <lineage>
        <taxon>Bacteria</taxon>
        <taxon>Bacillati</taxon>
        <taxon>Actinomycetota</taxon>
        <taxon>Actinomycetes</taxon>
        <taxon>Streptosporangiales</taxon>
        <taxon>Thermomonosporaceae</taxon>
        <taxon>Actinomadura</taxon>
    </lineage>
</organism>
<proteinExistence type="predicted"/>
<keyword evidence="2" id="KW-1185">Reference proteome</keyword>
<protein>
    <submittedName>
        <fullName evidence="1">Uncharacterized protein</fullName>
    </submittedName>
</protein>
<sequence>MIENLGEIANPVEQRPANLTRAVKVRSVCHEDFLGVSRVAASGPEVGRHLCGSTPVTRAARCAVSR</sequence>
<accession>A0ABN3KD26</accession>
<name>A0ABN3KD26_9ACTN</name>
<dbReference type="EMBL" id="BAAARW010000044">
    <property type="protein sequence ID" value="GAA2456150.1"/>
    <property type="molecule type" value="Genomic_DNA"/>
</dbReference>
<comment type="caution">
    <text evidence="1">The sequence shown here is derived from an EMBL/GenBank/DDBJ whole genome shotgun (WGS) entry which is preliminary data.</text>
</comment>
<evidence type="ECO:0000313" key="1">
    <source>
        <dbReference type="EMBL" id="GAA2456150.1"/>
    </source>
</evidence>
<dbReference type="Proteomes" id="UP001501231">
    <property type="component" value="Unassembled WGS sequence"/>
</dbReference>
<evidence type="ECO:0000313" key="2">
    <source>
        <dbReference type="Proteomes" id="UP001501231"/>
    </source>
</evidence>
<gene>
    <name evidence="1" type="ORF">GCM10010191_89360</name>
</gene>